<evidence type="ECO:0000256" key="3">
    <source>
        <dbReference type="ARBA" id="ARBA00023295"/>
    </source>
</evidence>
<dbReference type="Proteomes" id="UP000176504">
    <property type="component" value="Unassembled WGS sequence"/>
</dbReference>
<evidence type="ECO:0000313" key="6">
    <source>
        <dbReference type="EMBL" id="OGC55521.1"/>
    </source>
</evidence>
<organism evidence="6 7">
    <name type="scientific">candidate division WWE3 bacterium RIFCSPLOWO2_01_FULL_41_18</name>
    <dbReference type="NCBI Taxonomy" id="1802625"/>
    <lineage>
        <taxon>Bacteria</taxon>
        <taxon>Katanobacteria</taxon>
    </lineage>
</organism>
<comment type="similarity">
    <text evidence="1 5">Belongs to the glycosyl hydrolase 1 family.</text>
</comment>
<dbReference type="PROSITE" id="PS00572">
    <property type="entry name" value="GLYCOSYL_HYDROL_F1_1"/>
    <property type="match status" value="1"/>
</dbReference>
<accession>A0A1F4VE59</accession>
<comment type="caution">
    <text evidence="6">The sequence shown here is derived from an EMBL/GenBank/DDBJ whole genome shotgun (WGS) entry which is preliminary data.</text>
</comment>
<dbReference type="GO" id="GO:0008422">
    <property type="term" value="F:beta-glucosidase activity"/>
    <property type="evidence" value="ECO:0007669"/>
    <property type="project" value="TreeGrafter"/>
</dbReference>
<dbReference type="AlphaFoldDB" id="A0A1F4VE59"/>
<dbReference type="EMBL" id="MEVI01000002">
    <property type="protein sequence ID" value="OGC55521.1"/>
    <property type="molecule type" value="Genomic_DNA"/>
</dbReference>
<evidence type="ECO:0000256" key="2">
    <source>
        <dbReference type="ARBA" id="ARBA00022801"/>
    </source>
</evidence>
<evidence type="ECO:0000313" key="7">
    <source>
        <dbReference type="Proteomes" id="UP000176504"/>
    </source>
</evidence>
<keyword evidence="2" id="KW-0378">Hydrolase</keyword>
<protein>
    <recommendedName>
        <fullName evidence="8">Beta-glucosidase</fullName>
    </recommendedName>
</protein>
<evidence type="ECO:0008006" key="8">
    <source>
        <dbReference type="Google" id="ProtNLM"/>
    </source>
</evidence>
<evidence type="ECO:0000256" key="4">
    <source>
        <dbReference type="PROSITE-ProRule" id="PRU10055"/>
    </source>
</evidence>
<dbReference type="PANTHER" id="PTHR10353:SF209">
    <property type="entry name" value="GALACTOLIPID GALACTOSYLTRANSFERASE SFR2, CHLOROPLASTIC"/>
    <property type="match status" value="1"/>
</dbReference>
<dbReference type="PANTHER" id="PTHR10353">
    <property type="entry name" value="GLYCOSYL HYDROLASE"/>
    <property type="match status" value="1"/>
</dbReference>
<dbReference type="InterPro" id="IPR018120">
    <property type="entry name" value="Glyco_hydro_1_AS"/>
</dbReference>
<evidence type="ECO:0000256" key="5">
    <source>
        <dbReference type="RuleBase" id="RU003690"/>
    </source>
</evidence>
<proteinExistence type="inferred from homology"/>
<dbReference type="Gene3D" id="3.20.20.80">
    <property type="entry name" value="Glycosidases"/>
    <property type="match status" value="1"/>
</dbReference>
<dbReference type="PRINTS" id="PR00131">
    <property type="entry name" value="GLHYDRLASE1"/>
</dbReference>
<sequence length="413" mass="48798">MSFLKFPDNFYWGAATAAHQIEGNNVHSDWWVWETEFAGKDGGPKERSGIACDSYNRYEEDFTLAKSLNHNAHRMSIEWARIEPQEGIIDEREIEHYRKVLKSLKSKGMSTFVTLWHFSLPHWLRDKKGWGNLLTPMYFARYSKLVAERLGEHIDFFITLNEPQAYVALRHLVKLWIPSMKTTFLDFLDGWVGLIRGHNASYKAIKEVNPSYQVGIVENIMYMEPKRNTLWNKFMCDWRKFIQFRLFFAFTLKNSDFLGVNYYFHDVIGPGDYFINMSSIETTGEVSDWGWQIYPEGIYHIVKELCCYYDKPIFITENGLADAKDEKRESFIVRHLYYLQKAISEGVCVNGYFHWTLMDNFEWAEGYIRKFGLIEIDRENNLERKIRPSAYTYARICKENGIGEDLLKEFNLE</sequence>
<evidence type="ECO:0000256" key="1">
    <source>
        <dbReference type="ARBA" id="ARBA00010838"/>
    </source>
</evidence>
<dbReference type="SUPFAM" id="SSF51445">
    <property type="entry name" value="(Trans)glycosidases"/>
    <property type="match status" value="1"/>
</dbReference>
<name>A0A1F4VE59_UNCKA</name>
<gene>
    <name evidence="6" type="ORF">A3A78_01010</name>
</gene>
<dbReference type="InterPro" id="IPR001360">
    <property type="entry name" value="Glyco_hydro_1"/>
</dbReference>
<reference evidence="6 7" key="1">
    <citation type="journal article" date="2016" name="Nat. Commun.">
        <title>Thousands of microbial genomes shed light on interconnected biogeochemical processes in an aquifer system.</title>
        <authorList>
            <person name="Anantharaman K."/>
            <person name="Brown C.T."/>
            <person name="Hug L.A."/>
            <person name="Sharon I."/>
            <person name="Castelle C.J."/>
            <person name="Probst A.J."/>
            <person name="Thomas B.C."/>
            <person name="Singh A."/>
            <person name="Wilkins M.J."/>
            <person name="Karaoz U."/>
            <person name="Brodie E.L."/>
            <person name="Williams K.H."/>
            <person name="Hubbard S.S."/>
            <person name="Banfield J.F."/>
        </authorList>
    </citation>
    <scope>NUCLEOTIDE SEQUENCE [LARGE SCALE GENOMIC DNA]</scope>
</reference>
<dbReference type="Pfam" id="PF00232">
    <property type="entry name" value="Glyco_hydro_1"/>
    <property type="match status" value="2"/>
</dbReference>
<dbReference type="InterPro" id="IPR017853">
    <property type="entry name" value="GH"/>
</dbReference>
<dbReference type="GO" id="GO:0005975">
    <property type="term" value="P:carbohydrate metabolic process"/>
    <property type="evidence" value="ECO:0007669"/>
    <property type="project" value="InterPro"/>
</dbReference>
<keyword evidence="3" id="KW-0326">Glycosidase</keyword>
<feature type="active site" description="Nucleophile" evidence="4">
    <location>
        <position position="317"/>
    </location>
</feature>